<feature type="domain" description="CFA20" evidence="1">
    <location>
        <begin position="150"/>
        <end position="194"/>
    </location>
</feature>
<dbReference type="InterPro" id="IPR040441">
    <property type="entry name" value="CFA20/CFAP20DC"/>
</dbReference>
<reference evidence="2 3" key="1">
    <citation type="journal article" date="2007" name="Nature">
        <title>The medaka draft genome and insights into vertebrate genome evolution.</title>
        <authorList>
            <person name="Kasahara M."/>
            <person name="Naruse K."/>
            <person name="Sasaki S."/>
            <person name="Nakatani Y."/>
            <person name="Qu W."/>
            <person name="Ahsan B."/>
            <person name="Yamada T."/>
            <person name="Nagayasu Y."/>
            <person name="Doi K."/>
            <person name="Kasai Y."/>
            <person name="Jindo T."/>
            <person name="Kobayashi D."/>
            <person name="Shimada A."/>
            <person name="Toyoda A."/>
            <person name="Kuroki Y."/>
            <person name="Fujiyama A."/>
            <person name="Sasaki T."/>
            <person name="Shimizu A."/>
            <person name="Asakawa S."/>
            <person name="Shimizu N."/>
            <person name="Hashimoto S."/>
            <person name="Yang J."/>
            <person name="Lee Y."/>
            <person name="Matsushima K."/>
            <person name="Sugano S."/>
            <person name="Sakaizumi M."/>
            <person name="Narita T."/>
            <person name="Ohishi K."/>
            <person name="Haga S."/>
            <person name="Ohta F."/>
            <person name="Nomoto H."/>
            <person name="Nogata K."/>
            <person name="Morishita T."/>
            <person name="Endo T."/>
            <person name="Shin-I T."/>
            <person name="Takeda H."/>
            <person name="Morishita S."/>
            <person name="Kohara Y."/>
        </authorList>
    </citation>
    <scope>NUCLEOTIDE SEQUENCE [LARGE SCALE GENOMIC DNA]</scope>
    <source>
        <strain evidence="2 3">Hd-rR</strain>
    </source>
</reference>
<dbReference type="GeneTree" id="ENSGT00940000179470"/>
<dbReference type="Proteomes" id="UP000001038">
    <property type="component" value="Chromosome 19"/>
</dbReference>
<reference evidence="2" key="3">
    <citation type="submission" date="2025-09" db="UniProtKB">
        <authorList>
            <consortium name="Ensembl"/>
        </authorList>
    </citation>
    <scope>IDENTIFICATION</scope>
    <source>
        <strain evidence="2">Hd-rR</strain>
    </source>
</reference>
<dbReference type="InterPro" id="IPR007714">
    <property type="entry name" value="CFA20_dom"/>
</dbReference>
<dbReference type="InParanoid" id="A0A3B3IFY4"/>
<dbReference type="AlphaFoldDB" id="A0A3B3IFY4"/>
<dbReference type="Bgee" id="ENSORLG00000029744">
    <property type="expression patterns" value="Expressed in testis and 9 other cell types or tissues"/>
</dbReference>
<evidence type="ECO:0000313" key="2">
    <source>
        <dbReference type="Ensembl" id="ENSORLP00000042816.1"/>
    </source>
</evidence>
<reference evidence="2" key="2">
    <citation type="submission" date="2025-08" db="UniProtKB">
        <authorList>
            <consortium name="Ensembl"/>
        </authorList>
    </citation>
    <scope>IDENTIFICATION</scope>
    <source>
        <strain evidence="2">Hd-rR</strain>
    </source>
</reference>
<feature type="domain" description="CFA20" evidence="1">
    <location>
        <begin position="1"/>
        <end position="121"/>
    </location>
</feature>
<accession>A0A3B3IFY4</accession>
<proteinExistence type="predicted"/>
<dbReference type="Ensembl" id="ENSORLT00000039242.1">
    <property type="protein sequence ID" value="ENSORLP00000042816.1"/>
    <property type="gene ID" value="ENSORLG00000029744.1"/>
</dbReference>
<protein>
    <recommendedName>
        <fullName evidence="1">CFA20 domain-containing protein</fullName>
    </recommendedName>
</protein>
<sequence>MASKAWQNPYVNIFKHVKIEEWRKSAKEGEVSTFRDKLLKCPVFRISGVIPENSYILIPRNTKQSLELTGHFFYLLFRPSAGKYFLVHIDVASKEGQIVRISFSNMFPEFKFTPTWLQFPFVCGAAKGSVYETTAKSAKHGLVGRAPGSVRWTCLMLDLQDILSFYLNCSYSHLKSVKLFANMDVKNMFTSDLLLDPGISFTEAKQMGHSFLQGTGPIPREMSFPVPKGTAWHDLYDHIKYTVLPNFFGILFQSIPGRGASRCVNLSRAVQDRVSLIQQITSPKLVRNPSDIQSCYFLLSKDVRRAACKSCSCLFYPKKLLPDPILRNCLKVGLDVGSEVVYPCHAIIISMKISSNQQRFFIGHTDKVQNQRCLLKTVLRFVFGPSGEDAFPS</sequence>
<organism evidence="2 3">
    <name type="scientific">Oryzias latipes</name>
    <name type="common">Japanese rice fish</name>
    <name type="synonym">Japanese killifish</name>
    <dbReference type="NCBI Taxonomy" id="8090"/>
    <lineage>
        <taxon>Eukaryota</taxon>
        <taxon>Metazoa</taxon>
        <taxon>Chordata</taxon>
        <taxon>Craniata</taxon>
        <taxon>Vertebrata</taxon>
        <taxon>Euteleostomi</taxon>
        <taxon>Actinopterygii</taxon>
        <taxon>Neopterygii</taxon>
        <taxon>Teleostei</taxon>
        <taxon>Neoteleostei</taxon>
        <taxon>Acanthomorphata</taxon>
        <taxon>Ovalentaria</taxon>
        <taxon>Atherinomorphae</taxon>
        <taxon>Beloniformes</taxon>
        <taxon>Adrianichthyidae</taxon>
        <taxon>Oryziinae</taxon>
        <taxon>Oryzias</taxon>
    </lineage>
</organism>
<dbReference type="STRING" id="8090.ENSORLP00000042816"/>
<keyword evidence="3" id="KW-1185">Reference proteome</keyword>
<dbReference type="Pfam" id="PF05018">
    <property type="entry name" value="CFA20_dom"/>
    <property type="match status" value="2"/>
</dbReference>
<name>A0A3B3IFY4_ORYLA</name>
<evidence type="ECO:0000313" key="3">
    <source>
        <dbReference type="Proteomes" id="UP000001038"/>
    </source>
</evidence>
<dbReference type="PANTHER" id="PTHR12458">
    <property type="entry name" value="ORF PROTEIN"/>
    <property type="match status" value="1"/>
</dbReference>
<evidence type="ECO:0000259" key="1">
    <source>
        <dbReference type="Pfam" id="PF05018"/>
    </source>
</evidence>